<dbReference type="GO" id="GO:0038023">
    <property type="term" value="F:signaling receptor activity"/>
    <property type="evidence" value="ECO:0007669"/>
    <property type="project" value="InterPro"/>
</dbReference>
<protein>
    <submittedName>
        <fullName evidence="5">Uncharacterized protein LOC113084795</fullName>
    </submittedName>
</protein>
<dbReference type="AlphaFoldDB" id="A0A6P6NNZ4"/>
<dbReference type="KEGG" id="caua:113084795"/>
<evidence type="ECO:0000259" key="3">
    <source>
        <dbReference type="Pfam" id="PF07686"/>
    </source>
</evidence>
<reference evidence="5" key="1">
    <citation type="submission" date="2025-08" db="UniProtKB">
        <authorList>
            <consortium name="RefSeq"/>
        </authorList>
    </citation>
    <scope>IDENTIFICATION</scope>
    <source>
        <strain evidence="5">Wakin</strain>
        <tissue evidence="5">Muscle</tissue>
    </source>
</reference>
<dbReference type="GO" id="GO:0002250">
    <property type="term" value="P:adaptive immune response"/>
    <property type="evidence" value="ECO:0007669"/>
    <property type="project" value="InterPro"/>
</dbReference>
<gene>
    <name evidence="5" type="primary">LOC113084795</name>
</gene>
<dbReference type="PANTHER" id="PTHR15343">
    <property type="entry name" value="CD7"/>
    <property type="match status" value="1"/>
</dbReference>
<dbReference type="InterPro" id="IPR013783">
    <property type="entry name" value="Ig-like_fold"/>
</dbReference>
<dbReference type="PANTHER" id="PTHR15343:SF0">
    <property type="entry name" value="T-CELL ANTIGEN CD7"/>
    <property type="match status" value="1"/>
</dbReference>
<feature type="domain" description="Immunoglobulin V-set" evidence="3">
    <location>
        <begin position="92"/>
        <end position="193"/>
    </location>
</feature>
<evidence type="ECO:0000256" key="1">
    <source>
        <dbReference type="SAM" id="MobiDB-lite"/>
    </source>
</evidence>
<dbReference type="Gene3D" id="2.60.40.10">
    <property type="entry name" value="Immunoglobulins"/>
    <property type="match status" value="1"/>
</dbReference>
<keyword evidence="2" id="KW-0812">Transmembrane</keyword>
<keyword evidence="4" id="KW-1185">Reference proteome</keyword>
<dbReference type="InterPro" id="IPR036179">
    <property type="entry name" value="Ig-like_dom_sf"/>
</dbReference>
<feature type="region of interest" description="Disordered" evidence="1">
    <location>
        <begin position="1"/>
        <end position="57"/>
    </location>
</feature>
<dbReference type="RefSeq" id="XP_026110760.1">
    <property type="nucleotide sequence ID" value="XM_026254975.1"/>
</dbReference>
<proteinExistence type="predicted"/>
<organism evidence="4 5">
    <name type="scientific">Carassius auratus</name>
    <name type="common">Goldfish</name>
    <dbReference type="NCBI Taxonomy" id="7957"/>
    <lineage>
        <taxon>Eukaryota</taxon>
        <taxon>Metazoa</taxon>
        <taxon>Chordata</taxon>
        <taxon>Craniata</taxon>
        <taxon>Vertebrata</taxon>
        <taxon>Euteleostomi</taxon>
        <taxon>Actinopterygii</taxon>
        <taxon>Neopterygii</taxon>
        <taxon>Teleostei</taxon>
        <taxon>Ostariophysi</taxon>
        <taxon>Cypriniformes</taxon>
        <taxon>Cyprinidae</taxon>
        <taxon>Cyprininae</taxon>
        <taxon>Carassius</taxon>
    </lineage>
</organism>
<evidence type="ECO:0000256" key="2">
    <source>
        <dbReference type="SAM" id="Phobius"/>
    </source>
</evidence>
<feature type="transmembrane region" description="Helical" evidence="2">
    <location>
        <begin position="228"/>
        <end position="249"/>
    </location>
</feature>
<dbReference type="OrthoDB" id="8436389at2759"/>
<accession>A0A6P6NNZ4</accession>
<evidence type="ECO:0000313" key="5">
    <source>
        <dbReference type="RefSeq" id="XP_026110760.1"/>
    </source>
</evidence>
<dbReference type="Pfam" id="PF07686">
    <property type="entry name" value="V-set"/>
    <property type="match status" value="1"/>
</dbReference>
<keyword evidence="2" id="KW-0472">Membrane</keyword>
<dbReference type="GeneID" id="113084795"/>
<dbReference type="SUPFAM" id="SSF48726">
    <property type="entry name" value="Immunoglobulin"/>
    <property type="match status" value="1"/>
</dbReference>
<dbReference type="InterPro" id="IPR013106">
    <property type="entry name" value="Ig_V-set"/>
</dbReference>
<sequence>MVTHLPPNEDNLKSVATMRKAYNFPQPQAQPEPQLKAQPEPHFKAQPEPQLKAQPQPQPQFLAMAESQPQAQEIETFYLLDLYPLFFSNTVTSLIGSVGNEIIIQCAADKTPQDGVYLYKQEGASQNKHEVFYYYKDGTLSSKSQWCRDNVRVTGMFPNFNVTILNLNATDTGFYWCEFNLEDEISAGTVTWLWIEESVDKNTNSTREADREDDEQVCSGDLLLLGKIFLIVCAVMMLLCITGFIFVILKGCWRNKKQRPSSPPSDSVYEEMKRSNLDGQPRVRTLINPDYQSIMLLH</sequence>
<keyword evidence="2" id="KW-1133">Transmembrane helix</keyword>
<name>A0A6P6NNZ4_CARAU</name>
<feature type="compositionally biased region" description="Low complexity" evidence="1">
    <location>
        <begin position="46"/>
        <end position="55"/>
    </location>
</feature>
<dbReference type="InterPro" id="IPR039090">
    <property type="entry name" value="CD7"/>
</dbReference>
<evidence type="ECO:0000313" key="4">
    <source>
        <dbReference type="Proteomes" id="UP000515129"/>
    </source>
</evidence>
<dbReference type="Proteomes" id="UP000515129">
    <property type="component" value="Unplaced"/>
</dbReference>
<dbReference type="GO" id="GO:0016020">
    <property type="term" value="C:membrane"/>
    <property type="evidence" value="ECO:0007669"/>
    <property type="project" value="InterPro"/>
</dbReference>